<feature type="chain" id="PRO_5039348016" evidence="1">
    <location>
        <begin position="26"/>
        <end position="450"/>
    </location>
</feature>
<keyword evidence="2" id="KW-0762">Sugar transport</keyword>
<dbReference type="Gene3D" id="3.40.190.10">
    <property type="entry name" value="Periplasmic binding protein-like II"/>
    <property type="match status" value="3"/>
</dbReference>
<comment type="caution">
    <text evidence="2">The sequence shown here is derived from an EMBL/GenBank/DDBJ whole genome shotgun (WGS) entry which is preliminary data.</text>
</comment>
<dbReference type="RefSeq" id="WP_130445362.1">
    <property type="nucleotide sequence ID" value="NZ_SHKR01000012.1"/>
</dbReference>
<proteinExistence type="predicted"/>
<dbReference type="InterPro" id="IPR006059">
    <property type="entry name" value="SBP"/>
</dbReference>
<keyword evidence="3" id="KW-1185">Reference proteome</keyword>
<evidence type="ECO:0000256" key="1">
    <source>
        <dbReference type="SAM" id="SignalP"/>
    </source>
</evidence>
<name>A0A4Q7X1I4_9ACTN</name>
<dbReference type="AlphaFoldDB" id="A0A4Q7X1I4"/>
<accession>A0A4Q7X1I4</accession>
<keyword evidence="1" id="KW-0732">Signal</keyword>
<dbReference type="PROSITE" id="PS51257">
    <property type="entry name" value="PROKAR_LIPOPROTEIN"/>
    <property type="match status" value="1"/>
</dbReference>
<dbReference type="PANTHER" id="PTHR43649">
    <property type="entry name" value="ARABINOSE-BINDING PROTEIN-RELATED"/>
    <property type="match status" value="1"/>
</dbReference>
<dbReference type="Pfam" id="PF01547">
    <property type="entry name" value="SBP_bac_1"/>
    <property type="match status" value="1"/>
</dbReference>
<dbReference type="OrthoDB" id="2531053at2"/>
<dbReference type="PANTHER" id="PTHR43649:SF14">
    <property type="entry name" value="BLR3389 PROTEIN"/>
    <property type="match status" value="1"/>
</dbReference>
<gene>
    <name evidence="2" type="ORF">EV645_4025</name>
</gene>
<dbReference type="SUPFAM" id="SSF53850">
    <property type="entry name" value="Periplasmic binding protein-like II"/>
    <property type="match status" value="1"/>
</dbReference>
<dbReference type="CDD" id="cd13585">
    <property type="entry name" value="PBP2_TMBP_like"/>
    <property type="match status" value="1"/>
</dbReference>
<feature type="signal peptide" evidence="1">
    <location>
        <begin position="1"/>
        <end position="25"/>
    </location>
</feature>
<reference evidence="2 3" key="1">
    <citation type="journal article" date="2015" name="Stand. Genomic Sci.">
        <title>Genomic Encyclopedia of Bacterial and Archaeal Type Strains, Phase III: the genomes of soil and plant-associated and newly described type strains.</title>
        <authorList>
            <person name="Whitman W.B."/>
            <person name="Woyke T."/>
            <person name="Klenk H.P."/>
            <person name="Zhou Y."/>
            <person name="Lilburn T.G."/>
            <person name="Beck B.J."/>
            <person name="De Vos P."/>
            <person name="Vandamme P."/>
            <person name="Eisen J.A."/>
            <person name="Garrity G."/>
            <person name="Hugenholtz P."/>
            <person name="Kyrpides N.C."/>
        </authorList>
    </citation>
    <scope>NUCLEOTIDE SEQUENCE [LARGE SCALE GENOMIC DNA]</scope>
    <source>
        <strain evidence="2 3">VKM Ac-2540</strain>
    </source>
</reference>
<dbReference type="Proteomes" id="UP000292027">
    <property type="component" value="Unassembled WGS sequence"/>
</dbReference>
<dbReference type="InterPro" id="IPR050490">
    <property type="entry name" value="Bact_solute-bd_prot1"/>
</dbReference>
<evidence type="ECO:0000313" key="3">
    <source>
        <dbReference type="Proteomes" id="UP000292027"/>
    </source>
</evidence>
<dbReference type="EMBL" id="SHKR01000012">
    <property type="protein sequence ID" value="RZU16458.1"/>
    <property type="molecule type" value="Genomic_DNA"/>
</dbReference>
<organism evidence="2 3">
    <name type="scientific">Kribbella rubisoli</name>
    <dbReference type="NCBI Taxonomy" id="3075929"/>
    <lineage>
        <taxon>Bacteria</taxon>
        <taxon>Bacillati</taxon>
        <taxon>Actinomycetota</taxon>
        <taxon>Actinomycetes</taxon>
        <taxon>Propionibacteriales</taxon>
        <taxon>Kribbellaceae</taxon>
        <taxon>Kribbella</taxon>
    </lineage>
</organism>
<protein>
    <submittedName>
        <fullName evidence="2">Multiple sugar transport system substrate-binding protein</fullName>
    </submittedName>
</protein>
<evidence type="ECO:0000313" key="2">
    <source>
        <dbReference type="EMBL" id="RZU16458.1"/>
    </source>
</evidence>
<keyword evidence="2" id="KW-0813">Transport</keyword>
<sequence>MKVHRRGIRRLVVAGAAVIALAAVAACGGGSSNDSASGGATTGSSDAVDAALKAGGEITYWSWTPSAEAQVKAFMAQYPNVKVNYVNAGTGNDHYTKLQNAIKAGSGAPDVAQIEYQALPQFALPGSLADLNQYGFSQYESAYTASTWAAVHAGSGLYGLPQDSGPMALFYNKEVFDKYGIAVPKTWDEYVAAAKKLHAANPKAYITNDSGDAGFTTSMIWQAGGQPFKTDGKNISINLADDGSKKWTGTWNNLVEGGLVSQIPGWTDEWFKALGDGTIATLPTGAWMPGVMESSVKAGAGKWRVAPMPTYDGQPATAENGGSTESVLKQSKNPALAAAFVRWLNHDEGVKPFLASGGFPATTADLKDSAFVDKASAYFGGQKINQVLTAAAGNVVKGWSYLPYELYANSIYGDTVGKAYQSKSDLNAGLKSWQDALVTYGNQQGFQVNP</sequence>